<keyword evidence="5 7" id="KW-1133">Transmembrane helix</keyword>
<feature type="transmembrane region" description="Helical" evidence="7">
    <location>
        <begin position="288"/>
        <end position="307"/>
    </location>
</feature>
<dbReference type="AlphaFoldDB" id="A0AAD1KDJ1"/>
<dbReference type="Proteomes" id="UP000825078">
    <property type="component" value="Chromosome"/>
</dbReference>
<dbReference type="InterPro" id="IPR018383">
    <property type="entry name" value="UPF0324_pro"/>
</dbReference>
<protein>
    <submittedName>
        <fullName evidence="8">UPF0324 membrane protein</fullName>
    </submittedName>
</protein>
<name>A0AAD1KDJ1_9GAMM</name>
<accession>A0AAD1KDJ1</accession>
<feature type="transmembrane region" description="Helical" evidence="7">
    <location>
        <begin position="139"/>
        <end position="163"/>
    </location>
</feature>
<evidence type="ECO:0000313" key="8">
    <source>
        <dbReference type="EMBL" id="BCV47125.1"/>
    </source>
</evidence>
<dbReference type="PANTHER" id="PTHR30106">
    <property type="entry name" value="INNER MEMBRANE PROTEIN YEIH-RELATED"/>
    <property type="match status" value="1"/>
</dbReference>
<feature type="transmembrane region" description="Helical" evidence="7">
    <location>
        <begin position="203"/>
        <end position="222"/>
    </location>
</feature>
<keyword evidence="4 7" id="KW-0812">Transmembrane</keyword>
<feature type="transmembrane region" description="Helical" evidence="7">
    <location>
        <begin position="169"/>
        <end position="191"/>
    </location>
</feature>
<feature type="transmembrane region" description="Helical" evidence="7">
    <location>
        <begin position="80"/>
        <end position="101"/>
    </location>
</feature>
<dbReference type="GO" id="GO:0005886">
    <property type="term" value="C:plasma membrane"/>
    <property type="evidence" value="ECO:0007669"/>
    <property type="project" value="UniProtKB-SubCell"/>
</dbReference>
<keyword evidence="6 7" id="KW-0472">Membrane</keyword>
<evidence type="ECO:0000256" key="3">
    <source>
        <dbReference type="ARBA" id="ARBA00022475"/>
    </source>
</evidence>
<evidence type="ECO:0000256" key="5">
    <source>
        <dbReference type="ARBA" id="ARBA00022989"/>
    </source>
</evidence>
<evidence type="ECO:0000256" key="4">
    <source>
        <dbReference type="ARBA" id="ARBA00022692"/>
    </source>
</evidence>
<dbReference type="EMBL" id="AP024613">
    <property type="protein sequence ID" value="BCV47125.1"/>
    <property type="molecule type" value="Genomic_DNA"/>
</dbReference>
<dbReference type="Pfam" id="PF03601">
    <property type="entry name" value="Cons_hypoth698"/>
    <property type="match status" value="1"/>
</dbReference>
<feature type="transmembrane region" description="Helical" evidence="7">
    <location>
        <begin position="228"/>
        <end position="246"/>
    </location>
</feature>
<proteinExistence type="inferred from homology"/>
<evidence type="ECO:0000256" key="6">
    <source>
        <dbReference type="ARBA" id="ARBA00023136"/>
    </source>
</evidence>
<organism evidence="8 9">
    <name type="scientific">Shewanella algae</name>
    <dbReference type="NCBI Taxonomy" id="38313"/>
    <lineage>
        <taxon>Bacteria</taxon>
        <taxon>Pseudomonadati</taxon>
        <taxon>Pseudomonadota</taxon>
        <taxon>Gammaproteobacteria</taxon>
        <taxon>Alteromonadales</taxon>
        <taxon>Shewanellaceae</taxon>
        <taxon>Shewanella</taxon>
    </lineage>
</organism>
<sequence length="309" mass="32606">MSMSQLQKKWLFCLLAIACLHPAISSPLALLVGFVLANLGWLPSDWDLGKLTKKLLAISIVGLGFGIPLQQAIDASVGNLPLILGSILLTLLAGTALTRVLGLDHRVGHLIASGTAICGGSAIAAVAPAINARNEQTAIALACVFVLNSVALFVFPVIGHLLQLSQHDFGVWSAIAIHDTSSVVGAASAYGEEALKTATTIKLARALWIVPLAAISALLFGGKGKLNIPGFILFYCLAIAITSLLPQGQFIYQELFELAKRTLVVCLFLIGCGITFRKLQQSGSKPLLLGVILWLFIGSSSLGYILWQG</sequence>
<keyword evidence="3" id="KW-1003">Cell membrane</keyword>
<feature type="transmembrane region" description="Helical" evidence="7">
    <location>
        <begin position="55"/>
        <end position="73"/>
    </location>
</feature>
<evidence type="ECO:0000256" key="2">
    <source>
        <dbReference type="ARBA" id="ARBA00007977"/>
    </source>
</evidence>
<dbReference type="PANTHER" id="PTHR30106:SF1">
    <property type="entry name" value="UPF0324 MEMBRANE PROTEIN FN0533"/>
    <property type="match status" value="1"/>
</dbReference>
<feature type="transmembrane region" description="Helical" evidence="7">
    <location>
        <begin position="107"/>
        <end position="127"/>
    </location>
</feature>
<comment type="subcellular location">
    <subcellularLocation>
        <location evidence="1">Cell membrane</location>
        <topology evidence="1">Multi-pass membrane protein</topology>
    </subcellularLocation>
</comment>
<evidence type="ECO:0000256" key="7">
    <source>
        <dbReference type="SAM" id="Phobius"/>
    </source>
</evidence>
<evidence type="ECO:0000256" key="1">
    <source>
        <dbReference type="ARBA" id="ARBA00004651"/>
    </source>
</evidence>
<evidence type="ECO:0000313" key="9">
    <source>
        <dbReference type="Proteomes" id="UP000825078"/>
    </source>
</evidence>
<reference evidence="8" key="1">
    <citation type="submission" date="2021-05" db="EMBL/GenBank/DDBJ databases">
        <title>Molecular characterization for Shewanella algae harboring chromosomal blaOXA-55-like strains isolated from clinical and environment sample.</title>
        <authorList>
            <person name="Ohama Y."/>
            <person name="Aoki K."/>
            <person name="Harada S."/>
            <person name="Moriya K."/>
            <person name="Ishii Y."/>
            <person name="Tateda K."/>
        </authorList>
    </citation>
    <scope>NUCLEOTIDE SEQUENCE</scope>
    <source>
        <strain evidence="8">TUM17379</strain>
    </source>
</reference>
<comment type="similarity">
    <text evidence="2">Belongs to the UPF0324 family.</text>
</comment>
<gene>
    <name evidence="8" type="ORF">TUM17379_41430</name>
</gene>